<evidence type="ECO:0000313" key="2">
    <source>
        <dbReference type="EMBL" id="MDC8012032.1"/>
    </source>
</evidence>
<evidence type="ECO:0000256" key="1">
    <source>
        <dbReference type="SAM" id="Phobius"/>
    </source>
</evidence>
<gene>
    <name evidence="2" type="ORF">OD750_005680</name>
</gene>
<feature type="transmembrane region" description="Helical" evidence="1">
    <location>
        <begin position="74"/>
        <end position="95"/>
    </location>
</feature>
<dbReference type="Proteomes" id="UP001139971">
    <property type="component" value="Unassembled WGS sequence"/>
</dbReference>
<keyword evidence="1" id="KW-0472">Membrane</keyword>
<accession>A0A9X3YI14</accession>
<sequence length="116" mass="12384">MTKRNRSSIVVALTVFATVSVALGWALVAYLLWKSDFGAQLANIGTDVLRYGIVVSVLGAFLALVASRAVRRTVWMSVVGLGVTAAVSIFVLHTLEMACTSKKAGVCEALWPNAER</sequence>
<keyword evidence="1" id="KW-1133">Transmembrane helix</keyword>
<feature type="transmembrane region" description="Helical" evidence="1">
    <location>
        <begin position="9"/>
        <end position="33"/>
    </location>
</feature>
<dbReference type="RefSeq" id="WP_263543294.1">
    <property type="nucleotide sequence ID" value="NZ_JAOVZO020000003.1"/>
</dbReference>
<reference evidence="2" key="1">
    <citation type="submission" date="2023-02" db="EMBL/GenBank/DDBJ databases">
        <title>Tahibacter soli sp. nov. isolated from soil.</title>
        <authorList>
            <person name="Baek J.H."/>
            <person name="Lee J.K."/>
            <person name="Choi D.G."/>
            <person name="Jeon C.O."/>
        </authorList>
    </citation>
    <scope>NUCLEOTIDE SEQUENCE</scope>
    <source>
        <strain evidence="2">BL</strain>
    </source>
</reference>
<evidence type="ECO:0000313" key="3">
    <source>
        <dbReference type="Proteomes" id="UP001139971"/>
    </source>
</evidence>
<keyword evidence="1" id="KW-0812">Transmembrane</keyword>
<protein>
    <submittedName>
        <fullName evidence="2">Uncharacterized protein</fullName>
    </submittedName>
</protein>
<comment type="caution">
    <text evidence="2">The sequence shown here is derived from an EMBL/GenBank/DDBJ whole genome shotgun (WGS) entry which is preliminary data.</text>
</comment>
<name>A0A9X3YI14_9GAMM</name>
<organism evidence="2 3">
    <name type="scientific">Tahibacter soli</name>
    <dbReference type="NCBI Taxonomy" id="2983605"/>
    <lineage>
        <taxon>Bacteria</taxon>
        <taxon>Pseudomonadati</taxon>
        <taxon>Pseudomonadota</taxon>
        <taxon>Gammaproteobacteria</taxon>
        <taxon>Lysobacterales</taxon>
        <taxon>Rhodanobacteraceae</taxon>
        <taxon>Tahibacter</taxon>
    </lineage>
</organism>
<feature type="transmembrane region" description="Helical" evidence="1">
    <location>
        <begin position="48"/>
        <end position="67"/>
    </location>
</feature>
<proteinExistence type="predicted"/>
<dbReference type="AlphaFoldDB" id="A0A9X3YI14"/>
<keyword evidence="3" id="KW-1185">Reference proteome</keyword>
<dbReference type="EMBL" id="JAOVZO020000003">
    <property type="protein sequence ID" value="MDC8012032.1"/>
    <property type="molecule type" value="Genomic_DNA"/>
</dbReference>